<keyword evidence="1" id="KW-0614">Plasmid</keyword>
<accession>A0A1S6GKL5</accession>
<geneLocation type="plasmid" evidence="1">
    <name>pCBMA213_2</name>
</geneLocation>
<organism evidence="1">
    <name type="scientific">Mycolicibacterium sp. CBMA 213</name>
    <dbReference type="NCBI Taxonomy" id="1968788"/>
    <lineage>
        <taxon>Bacteria</taxon>
        <taxon>Bacillati</taxon>
        <taxon>Actinomycetota</taxon>
        <taxon>Actinomycetes</taxon>
        <taxon>Mycobacteriales</taxon>
        <taxon>Mycobacteriaceae</taxon>
        <taxon>Mycolicibacterium</taxon>
    </lineage>
</organism>
<reference evidence="1" key="1">
    <citation type="submission" date="2016-12" db="EMBL/GenBank/DDBJ databases">
        <title>Complete plasmid sequence carrying type IV-like and type VII secretion systems from an atypical mycobacteria strain.</title>
        <authorList>
            <person name="Morgado S."/>
            <person name="Marin M."/>
            <person name="Fonseca E."/>
            <person name="Freitas F."/>
            <person name="Vicente A.C."/>
        </authorList>
    </citation>
    <scope>NUCLEOTIDE SEQUENCE</scope>
    <source>
        <strain evidence="1">CBMA 213</strain>
        <plasmid evidence="1">pCBMA213_2</plasmid>
    </source>
</reference>
<name>A0A1S6GKL5_9MYCO</name>
<protein>
    <submittedName>
        <fullName evidence="1">Uncharacterized protein</fullName>
    </submittedName>
</protein>
<proteinExistence type="predicted"/>
<gene>
    <name evidence="1" type="ORF">pCBMA213_2_00043</name>
</gene>
<dbReference type="AlphaFoldDB" id="A0A1S6GKL5"/>
<dbReference type="RefSeq" id="WP_155909887.1">
    <property type="nucleotide sequence ID" value="NZ_MZMR01000015.1"/>
</dbReference>
<sequence>MTTTVAHSTFDAALTAGLHWLYHTEQPVQALVERCGVRITTAARRLRFLPIGLHGSPLIVLELAPTRWTPAHALRATCTLAERELAAFADTLADRGLHPGCCDLYDDHGTIAMQDLAHPSLRAAVSRYSRGCPWHHTLVCDTPSSAGGEACPWHTTGHNAAIWPTSTACSCRPAAAAYRSE</sequence>
<dbReference type="EMBL" id="KY349138">
    <property type="protein sequence ID" value="AQS22407.1"/>
    <property type="molecule type" value="Genomic_DNA"/>
</dbReference>
<evidence type="ECO:0000313" key="1">
    <source>
        <dbReference type="EMBL" id="AQS22407.1"/>
    </source>
</evidence>